<dbReference type="AlphaFoldDB" id="A0A6A5YAG3"/>
<dbReference type="Proteomes" id="UP000799778">
    <property type="component" value="Unassembled WGS sequence"/>
</dbReference>
<comment type="similarity">
    <text evidence="1">Belongs to the arrestin family.</text>
</comment>
<dbReference type="InterPro" id="IPR014752">
    <property type="entry name" value="Arrestin-like_C"/>
</dbReference>
<sequence length="471" mass="53694">MQSITSLLKPSTPAFKKLEIRLDTPNVYITTSSTDDGLCPPSIRGRVILMTHQELLAKEVRITLRATRRIQWYTDAAHPQRVRNNDIITTKESRVFPPLSALIIEQTHRIESGNHVWPFEIDLEPDSIETVSGMWDNYVAYTLEATVVAAGYLKRNFSVSRPFKVIRIIEDSALDVIEPEQIRTGTWEDKLHYQISTSPSSHPWGQPIAAYFNISQLSKKIKIDKIALRFLEIMELRAFDGRRELFNQDKKVVTHVEALSPNNPDLLLDGEQNIDGAHLFKVDIMLPKSLRYCRQSVLQSRIRLKHRLCIDLHASDDNGVNHAISHEFEYFLAIPSSLTFDEYDNVHLDLIAGSQRDATGLHKLRDPPPAFEDHHKDPIFYPDLLSWINPTEGADPARFDHSQAEQHILLCTTTPTGLTFPFMAPKAPSHFNPPEPLQDLPLHCVPSYETALSTPEVYTEYADHRPAYNVD</sequence>
<dbReference type="GeneID" id="54288174"/>
<organism evidence="5 6">
    <name type="scientific">Aaosphaeria arxii CBS 175.79</name>
    <dbReference type="NCBI Taxonomy" id="1450172"/>
    <lineage>
        <taxon>Eukaryota</taxon>
        <taxon>Fungi</taxon>
        <taxon>Dikarya</taxon>
        <taxon>Ascomycota</taxon>
        <taxon>Pezizomycotina</taxon>
        <taxon>Dothideomycetes</taxon>
        <taxon>Pleosporomycetidae</taxon>
        <taxon>Pleosporales</taxon>
        <taxon>Pleosporales incertae sedis</taxon>
        <taxon>Aaosphaeria</taxon>
    </lineage>
</organism>
<dbReference type="RefSeq" id="XP_033389913.1">
    <property type="nucleotide sequence ID" value="XM_033530777.1"/>
</dbReference>
<dbReference type="InterPro" id="IPR050357">
    <property type="entry name" value="Arrestin_domain-protein"/>
</dbReference>
<dbReference type="InterPro" id="IPR011021">
    <property type="entry name" value="Arrestin-like_N"/>
</dbReference>
<protein>
    <submittedName>
        <fullName evidence="5">Uncharacterized protein</fullName>
    </submittedName>
</protein>
<proteinExistence type="inferred from homology"/>
<dbReference type="OrthoDB" id="2333384at2759"/>
<dbReference type="PANTHER" id="PTHR11188">
    <property type="entry name" value="ARRESTIN DOMAIN CONTAINING PROTEIN"/>
    <property type="match status" value="1"/>
</dbReference>
<accession>A0A6A5YAG3</accession>
<reference evidence="5" key="1">
    <citation type="journal article" date="2020" name="Stud. Mycol.">
        <title>101 Dothideomycetes genomes: a test case for predicting lifestyles and emergence of pathogens.</title>
        <authorList>
            <person name="Haridas S."/>
            <person name="Albert R."/>
            <person name="Binder M."/>
            <person name="Bloem J."/>
            <person name="Labutti K."/>
            <person name="Salamov A."/>
            <person name="Andreopoulos B."/>
            <person name="Baker S."/>
            <person name="Barry K."/>
            <person name="Bills G."/>
            <person name="Bluhm B."/>
            <person name="Cannon C."/>
            <person name="Castanera R."/>
            <person name="Culley D."/>
            <person name="Daum C."/>
            <person name="Ezra D."/>
            <person name="Gonzalez J."/>
            <person name="Henrissat B."/>
            <person name="Kuo A."/>
            <person name="Liang C."/>
            <person name="Lipzen A."/>
            <person name="Lutzoni F."/>
            <person name="Magnuson J."/>
            <person name="Mondo S."/>
            <person name="Nolan M."/>
            <person name="Ohm R."/>
            <person name="Pangilinan J."/>
            <person name="Park H.-J."/>
            <person name="Ramirez L."/>
            <person name="Alfaro M."/>
            <person name="Sun H."/>
            <person name="Tritt A."/>
            <person name="Yoshinaga Y."/>
            <person name="Zwiers L.-H."/>
            <person name="Turgeon B."/>
            <person name="Goodwin S."/>
            <person name="Spatafora J."/>
            <person name="Crous P."/>
            <person name="Grigoriev I."/>
        </authorList>
    </citation>
    <scope>NUCLEOTIDE SEQUENCE</scope>
    <source>
        <strain evidence="5">CBS 175.79</strain>
    </source>
</reference>
<dbReference type="SUPFAM" id="SSF81296">
    <property type="entry name" value="E set domains"/>
    <property type="match status" value="1"/>
</dbReference>
<comment type="subunit">
    <text evidence="2">Interacts with hulA.</text>
</comment>
<feature type="domain" description="Arrestin-like N-terminal" evidence="3">
    <location>
        <begin position="42"/>
        <end position="169"/>
    </location>
</feature>
<evidence type="ECO:0000313" key="6">
    <source>
        <dbReference type="Proteomes" id="UP000799778"/>
    </source>
</evidence>
<dbReference type="GO" id="GO:0030674">
    <property type="term" value="F:protein-macromolecule adaptor activity"/>
    <property type="evidence" value="ECO:0007669"/>
    <property type="project" value="TreeGrafter"/>
</dbReference>
<name>A0A6A5YAG3_9PLEO</name>
<evidence type="ECO:0000259" key="3">
    <source>
        <dbReference type="Pfam" id="PF00339"/>
    </source>
</evidence>
<feature type="domain" description="Arrestin C-terminal-like" evidence="4">
    <location>
        <begin position="187"/>
        <end position="315"/>
    </location>
</feature>
<dbReference type="Gene3D" id="2.60.40.640">
    <property type="match status" value="1"/>
</dbReference>
<dbReference type="Pfam" id="PF00339">
    <property type="entry name" value="Arrestin_N"/>
    <property type="match status" value="1"/>
</dbReference>
<dbReference type="InterPro" id="IPR011022">
    <property type="entry name" value="Arrestin_C-like"/>
</dbReference>
<keyword evidence="6" id="KW-1185">Reference proteome</keyword>
<dbReference type="EMBL" id="ML978066">
    <property type="protein sequence ID" value="KAF2021574.1"/>
    <property type="molecule type" value="Genomic_DNA"/>
</dbReference>
<dbReference type="GO" id="GO:0005886">
    <property type="term" value="C:plasma membrane"/>
    <property type="evidence" value="ECO:0007669"/>
    <property type="project" value="TreeGrafter"/>
</dbReference>
<dbReference type="PANTHER" id="PTHR11188:SF17">
    <property type="entry name" value="FI21816P1"/>
    <property type="match status" value="1"/>
</dbReference>
<evidence type="ECO:0000259" key="4">
    <source>
        <dbReference type="Pfam" id="PF02752"/>
    </source>
</evidence>
<dbReference type="GO" id="GO:0070086">
    <property type="term" value="P:ubiquitin-dependent endocytosis"/>
    <property type="evidence" value="ECO:0007669"/>
    <property type="project" value="TreeGrafter"/>
</dbReference>
<evidence type="ECO:0000256" key="1">
    <source>
        <dbReference type="ARBA" id="ARBA00005298"/>
    </source>
</evidence>
<dbReference type="InterPro" id="IPR014756">
    <property type="entry name" value="Ig_E-set"/>
</dbReference>
<dbReference type="GO" id="GO:0005829">
    <property type="term" value="C:cytosol"/>
    <property type="evidence" value="ECO:0007669"/>
    <property type="project" value="TreeGrafter"/>
</dbReference>
<gene>
    <name evidence="5" type="ORF">BU24DRAFT_446563</name>
</gene>
<dbReference type="Pfam" id="PF02752">
    <property type="entry name" value="Arrestin_C"/>
    <property type="match status" value="1"/>
</dbReference>
<dbReference type="GO" id="GO:0031625">
    <property type="term" value="F:ubiquitin protein ligase binding"/>
    <property type="evidence" value="ECO:0007669"/>
    <property type="project" value="TreeGrafter"/>
</dbReference>
<evidence type="ECO:0000256" key="2">
    <source>
        <dbReference type="ARBA" id="ARBA00038766"/>
    </source>
</evidence>
<evidence type="ECO:0000313" key="5">
    <source>
        <dbReference type="EMBL" id="KAF2021574.1"/>
    </source>
</evidence>